<keyword evidence="2" id="KW-1185">Reference proteome</keyword>
<sequence>MEQIKTVTLIGLGAMGVFFAPKLDAYLGKGNFRVLAGGARRERLESTGVIVNGINHRFAVVDPEKEGDPADLIIMAVKDMGLDQAILDIRNQVGPSTQILCVMNGIDSEERVAAVYGWERVLYSYMRISIVMKDGVADFNPEAGKVHFGEAKNLELTERVLGIKELFDNSGIKYGVDEDMKRGMWFKFMCNIGENMTCAMFGVPFGSFQVSRHANEIRYQAMREVIKIANRLGIALSQEDIDRQEHTIMNLPFANKPSTLQDLENGRKTEVEMFAGKIVRLGAELGIDTPVNWMYYHGIKLLEEKNSLIFHKREI</sequence>
<gene>
    <name evidence="1" type="ORF">FRZ06_01035</name>
</gene>
<keyword evidence="1" id="KW-0560">Oxidoreductase</keyword>
<evidence type="ECO:0000313" key="2">
    <source>
        <dbReference type="Proteomes" id="UP000594014"/>
    </source>
</evidence>
<proteinExistence type="predicted"/>
<dbReference type="Proteomes" id="UP000594014">
    <property type="component" value="Chromosome"/>
</dbReference>
<name>A0ACD1A6M7_9FIRM</name>
<evidence type="ECO:0000313" key="1">
    <source>
        <dbReference type="EMBL" id="QOX62033.1"/>
    </source>
</evidence>
<accession>A0ACD1A6M7</accession>
<dbReference type="EC" id="1.1.1.169" evidence="1"/>
<organism evidence="1 2">
    <name type="scientific">Anoxybacterium hadale</name>
    <dbReference type="NCBI Taxonomy" id="3408580"/>
    <lineage>
        <taxon>Bacteria</taxon>
        <taxon>Bacillati</taxon>
        <taxon>Bacillota</taxon>
        <taxon>Clostridia</taxon>
        <taxon>Peptostreptococcales</taxon>
        <taxon>Anaerovoracaceae</taxon>
        <taxon>Anoxybacterium</taxon>
    </lineage>
</organism>
<protein>
    <submittedName>
        <fullName evidence="1">2-dehydropantoate 2-reductase</fullName>
        <ecNumber evidence="1">1.1.1.169</ecNumber>
    </submittedName>
</protein>
<reference evidence="1" key="1">
    <citation type="submission" date="2019-08" db="EMBL/GenBank/DDBJ databases">
        <title>Genome sequence of Clostridiales bacterium MT110.</title>
        <authorList>
            <person name="Cao J."/>
        </authorList>
    </citation>
    <scope>NUCLEOTIDE SEQUENCE</scope>
    <source>
        <strain evidence="1">MT110</strain>
    </source>
</reference>
<dbReference type="EMBL" id="CP042469">
    <property type="protein sequence ID" value="QOX62033.1"/>
    <property type="molecule type" value="Genomic_DNA"/>
</dbReference>